<feature type="transmembrane region" description="Helical" evidence="1">
    <location>
        <begin position="98"/>
        <end position="119"/>
    </location>
</feature>
<evidence type="ECO:0000313" key="2">
    <source>
        <dbReference type="EMBL" id="PZX43146.1"/>
    </source>
</evidence>
<dbReference type="Proteomes" id="UP000248584">
    <property type="component" value="Unassembled WGS sequence"/>
</dbReference>
<evidence type="ECO:0000313" key="3">
    <source>
        <dbReference type="Proteomes" id="UP000248584"/>
    </source>
</evidence>
<feature type="transmembrane region" description="Helical" evidence="1">
    <location>
        <begin position="193"/>
        <end position="215"/>
    </location>
</feature>
<keyword evidence="1" id="KW-1133">Transmembrane helix</keyword>
<accession>A0ABX5PZK0</accession>
<gene>
    <name evidence="2" type="ORF">LX97_00145</name>
</gene>
<reference evidence="2 3" key="1">
    <citation type="submission" date="2018-06" db="EMBL/GenBank/DDBJ databases">
        <title>Genomic Encyclopedia of Archaeal and Bacterial Type Strains, Phase II (KMG-II): from individual species to whole genera.</title>
        <authorList>
            <person name="Goeker M."/>
        </authorList>
    </citation>
    <scope>NUCLEOTIDE SEQUENCE [LARGE SCALE GENOMIC DNA]</scope>
    <source>
        <strain evidence="2 3">DSM 17205</strain>
    </source>
</reference>
<sequence length="226" mass="26796">MLNFFNKYKEIRSVMTLTLMSILLLIVRLEVYYTFALVYLIWNLFLAFIPYLLVARLRFKKDITNFNIILSGIIWITFLPNAPYLLTDLIHIKTALKSWIVLESLMILSFSITGVYLGFISMYDMVTILIKKGWLKNKYWVAIFENGIWILCACGVYLGRHLRWNSWDLLHSPNKIFLDLFYLFKDVHKNQNAWIMVVSLSTFLIVIYALFKSFFSLPIVIYKRKV</sequence>
<proteinExistence type="predicted"/>
<feature type="transmembrane region" description="Helical" evidence="1">
    <location>
        <begin position="139"/>
        <end position="159"/>
    </location>
</feature>
<dbReference type="EMBL" id="QKZR01000001">
    <property type="protein sequence ID" value="PZX43146.1"/>
    <property type="molecule type" value="Genomic_DNA"/>
</dbReference>
<evidence type="ECO:0000256" key="1">
    <source>
        <dbReference type="SAM" id="Phobius"/>
    </source>
</evidence>
<organism evidence="2 3">
    <name type="scientific">Nonlabens dokdonensis</name>
    <dbReference type="NCBI Taxonomy" id="328515"/>
    <lineage>
        <taxon>Bacteria</taxon>
        <taxon>Pseudomonadati</taxon>
        <taxon>Bacteroidota</taxon>
        <taxon>Flavobacteriia</taxon>
        <taxon>Flavobacteriales</taxon>
        <taxon>Flavobacteriaceae</taxon>
        <taxon>Nonlabens</taxon>
    </lineage>
</organism>
<feature type="transmembrane region" description="Helical" evidence="1">
    <location>
        <begin position="66"/>
        <end position="86"/>
    </location>
</feature>
<name>A0ABX5PZK0_9FLAO</name>
<feature type="transmembrane region" description="Helical" evidence="1">
    <location>
        <begin position="12"/>
        <end position="29"/>
    </location>
</feature>
<dbReference type="InterPro" id="IPR009793">
    <property type="entry name" value="DUF1361"/>
</dbReference>
<comment type="caution">
    <text evidence="2">The sequence shown here is derived from an EMBL/GenBank/DDBJ whole genome shotgun (WGS) entry which is preliminary data.</text>
</comment>
<feature type="transmembrane region" description="Helical" evidence="1">
    <location>
        <begin position="35"/>
        <end position="54"/>
    </location>
</feature>
<keyword evidence="3" id="KW-1185">Reference proteome</keyword>
<keyword evidence="1" id="KW-0472">Membrane</keyword>
<dbReference type="Pfam" id="PF07099">
    <property type="entry name" value="DUF1361"/>
    <property type="match status" value="1"/>
</dbReference>
<protein>
    <submittedName>
        <fullName evidence="2">Membrane protein</fullName>
    </submittedName>
</protein>
<keyword evidence="1" id="KW-0812">Transmembrane</keyword>